<dbReference type="PIRSF" id="PIRSF006386">
    <property type="entry name" value="HCCAis_GSTk"/>
    <property type="match status" value="1"/>
</dbReference>
<evidence type="ECO:0000313" key="5">
    <source>
        <dbReference type="Proteomes" id="UP000318422"/>
    </source>
</evidence>
<dbReference type="GO" id="GO:0004602">
    <property type="term" value="F:glutathione peroxidase activity"/>
    <property type="evidence" value="ECO:0007669"/>
    <property type="project" value="TreeGrafter"/>
</dbReference>
<protein>
    <recommendedName>
        <fullName evidence="1">2-hydroxychromene-2-carboxylate isomerase</fullName>
        <ecNumber evidence="1">5.99.1.4</ecNumber>
    </recommendedName>
</protein>
<dbReference type="GO" id="GO:0018845">
    <property type="term" value="F:2-hydroxychromene-2-carboxylate isomerase activity"/>
    <property type="evidence" value="ECO:0007669"/>
    <property type="project" value="UniProtKB-UniRule"/>
</dbReference>
<dbReference type="EC" id="5.99.1.4" evidence="1"/>
<name>A0A4Y4CW49_ZOORA</name>
<comment type="catalytic activity">
    <reaction evidence="1">
        <text>2-hydroxychromene-2-carboxylate = (3E)-4-(2-hydroxyphenyl)-2-oxobut-3-enoate</text>
        <dbReference type="Rhea" id="RHEA:27401"/>
        <dbReference type="ChEBI" id="CHEBI:59350"/>
        <dbReference type="ChEBI" id="CHEBI:59353"/>
        <dbReference type="EC" id="5.99.1.4"/>
    </reaction>
</comment>
<keyword evidence="5" id="KW-1185">Reference proteome</keyword>
<accession>A0A4Y4CW49</accession>
<gene>
    <name evidence="4" type="ORF">ZRA01_26290</name>
</gene>
<dbReference type="Pfam" id="PF01323">
    <property type="entry name" value="DSBA"/>
    <property type="match status" value="1"/>
</dbReference>
<dbReference type="AlphaFoldDB" id="A0A4Y4CW49"/>
<dbReference type="GO" id="GO:0006749">
    <property type="term" value="P:glutathione metabolic process"/>
    <property type="evidence" value="ECO:0007669"/>
    <property type="project" value="TreeGrafter"/>
</dbReference>
<keyword evidence="1 4" id="KW-0413">Isomerase</keyword>
<dbReference type="InterPro" id="IPR001853">
    <property type="entry name" value="DSBA-like_thioredoxin_dom"/>
</dbReference>
<comment type="caution">
    <text evidence="4">The sequence shown here is derived from an EMBL/GenBank/DDBJ whole genome shotgun (WGS) entry which is preliminary data.</text>
</comment>
<evidence type="ECO:0000256" key="1">
    <source>
        <dbReference type="PIRNR" id="PIRNR006386"/>
    </source>
</evidence>
<evidence type="ECO:0000256" key="2">
    <source>
        <dbReference type="PIRSR" id="PIRSR006386-1"/>
    </source>
</evidence>
<feature type="active site" description="Nucleophile" evidence="2">
    <location>
        <position position="20"/>
    </location>
</feature>
<dbReference type="RefSeq" id="WP_141352979.1">
    <property type="nucleotide sequence ID" value="NZ_BJNV01000047.1"/>
</dbReference>
<dbReference type="PANTHER" id="PTHR42943:SF2">
    <property type="entry name" value="GLUTATHIONE S-TRANSFERASE KAPPA 1"/>
    <property type="match status" value="1"/>
</dbReference>
<dbReference type="InterPro" id="IPR036249">
    <property type="entry name" value="Thioredoxin-like_sf"/>
</dbReference>
<reference evidence="4 5" key="1">
    <citation type="submission" date="2019-06" db="EMBL/GenBank/DDBJ databases">
        <title>Whole genome shotgun sequence of Zoogloea ramigera NBRC 15342.</title>
        <authorList>
            <person name="Hosoyama A."/>
            <person name="Uohara A."/>
            <person name="Ohji S."/>
            <person name="Ichikawa N."/>
        </authorList>
    </citation>
    <scope>NUCLEOTIDE SEQUENCE [LARGE SCALE GENOMIC DNA]</scope>
    <source>
        <strain evidence="4 5">NBRC 15342</strain>
    </source>
</reference>
<sequence>MTDAPKKPAAPVDFYFDFSSPYGYFAAEKIDALAARHGRTVHWHPFLLGATFKVTGLGPLPGIPLKGAYSMHDIERSARFFGLPYRQPSTFPIPTQHAARAFLWLNDRSPEKARAFGLAAYRAYFVDDVNISDLGAVLDIAAGVGIDRDVLSAVLAGTEIKARLAAEVDLGLARGVFGSPFIIVDGEAFWGADRLPQVERWLAEGGF</sequence>
<dbReference type="Gene3D" id="3.40.30.10">
    <property type="entry name" value="Glutaredoxin"/>
    <property type="match status" value="1"/>
</dbReference>
<dbReference type="InterPro" id="IPR014440">
    <property type="entry name" value="HCCAis_GSTk"/>
</dbReference>
<dbReference type="PANTHER" id="PTHR42943">
    <property type="entry name" value="GLUTATHIONE S-TRANSFERASE KAPPA"/>
    <property type="match status" value="1"/>
</dbReference>
<dbReference type="SUPFAM" id="SSF52833">
    <property type="entry name" value="Thioredoxin-like"/>
    <property type="match status" value="1"/>
</dbReference>
<dbReference type="EMBL" id="BJNV01000047">
    <property type="protein sequence ID" value="GEC96556.1"/>
    <property type="molecule type" value="Genomic_DNA"/>
</dbReference>
<proteinExistence type="inferred from homology"/>
<comment type="similarity">
    <text evidence="1">Belongs to the GST superfamily. NadH family.</text>
</comment>
<dbReference type="CDD" id="cd03022">
    <property type="entry name" value="DsbA_HCCA_Iso"/>
    <property type="match status" value="1"/>
</dbReference>
<feature type="domain" description="DSBA-like thioredoxin" evidence="3">
    <location>
        <begin position="12"/>
        <end position="200"/>
    </location>
</feature>
<dbReference type="GO" id="GO:0004364">
    <property type="term" value="F:glutathione transferase activity"/>
    <property type="evidence" value="ECO:0007669"/>
    <property type="project" value="TreeGrafter"/>
</dbReference>
<dbReference type="Proteomes" id="UP000318422">
    <property type="component" value="Unassembled WGS sequence"/>
</dbReference>
<dbReference type="OrthoDB" id="8560325at2"/>
<dbReference type="GO" id="GO:1901170">
    <property type="term" value="P:naphthalene catabolic process"/>
    <property type="evidence" value="ECO:0007669"/>
    <property type="project" value="InterPro"/>
</dbReference>
<organism evidence="4 5">
    <name type="scientific">Zoogloea ramigera</name>
    <dbReference type="NCBI Taxonomy" id="350"/>
    <lineage>
        <taxon>Bacteria</taxon>
        <taxon>Pseudomonadati</taxon>
        <taxon>Pseudomonadota</taxon>
        <taxon>Betaproteobacteria</taxon>
        <taxon>Rhodocyclales</taxon>
        <taxon>Zoogloeaceae</taxon>
        <taxon>Zoogloea</taxon>
    </lineage>
</organism>
<evidence type="ECO:0000313" key="4">
    <source>
        <dbReference type="EMBL" id="GEC96556.1"/>
    </source>
</evidence>
<dbReference type="InterPro" id="IPR044087">
    <property type="entry name" value="NahD-like"/>
</dbReference>
<dbReference type="InterPro" id="IPR051924">
    <property type="entry name" value="GST_Kappa/NadH"/>
</dbReference>
<evidence type="ECO:0000259" key="3">
    <source>
        <dbReference type="Pfam" id="PF01323"/>
    </source>
</evidence>